<dbReference type="Gene3D" id="2.40.390.10">
    <property type="entry name" value="CV3147-like"/>
    <property type="match status" value="1"/>
</dbReference>
<reference evidence="3 4" key="1">
    <citation type="submission" date="2022-01" db="EMBL/GenBank/DDBJ databases">
        <title>Novel bile acid biosynthetic pathways are enriched in the microbiome of centenarians.</title>
        <authorList>
            <person name="Sato Y."/>
            <person name="Atarashi K."/>
            <person name="Plichta R.D."/>
            <person name="Arai Y."/>
            <person name="Sasajima S."/>
            <person name="Kearney M.S."/>
            <person name="Suda W."/>
            <person name="Takeshita K."/>
            <person name="Sasaki T."/>
            <person name="Okamoto S."/>
            <person name="Skelly N.A."/>
            <person name="Okamura Y."/>
            <person name="Vlamakis H."/>
            <person name="Li Y."/>
            <person name="Tanoue T."/>
            <person name="Takei H."/>
            <person name="Nittono H."/>
            <person name="Narushima S."/>
            <person name="Irie J."/>
            <person name="Itoh H."/>
            <person name="Moriya K."/>
            <person name="Sugiura Y."/>
            <person name="Suematsu M."/>
            <person name="Moritoki N."/>
            <person name="Shibata S."/>
            <person name="Littman R.D."/>
            <person name="Fischbach A.M."/>
            <person name="Uwamino Y."/>
            <person name="Inoue T."/>
            <person name="Honda A."/>
            <person name="Hattori M."/>
            <person name="Murai T."/>
            <person name="Xavier J.R."/>
            <person name="Hirose N."/>
            <person name="Honda K."/>
        </authorList>
    </citation>
    <scope>NUCLEOTIDE SEQUENCE [LARGE SCALE GENOMIC DNA]</scope>
    <source>
        <strain evidence="3 4">CE91-St30</strain>
    </source>
</reference>
<dbReference type="SUPFAM" id="SSF160991">
    <property type="entry name" value="CV3147-like"/>
    <property type="match status" value="1"/>
</dbReference>
<dbReference type="InterPro" id="IPR027479">
    <property type="entry name" value="S-Me-THD_N_sf"/>
</dbReference>
<feature type="domain" description="S-Me-THD N-terminal" evidence="1">
    <location>
        <begin position="9"/>
        <end position="163"/>
    </location>
</feature>
<evidence type="ECO:0000313" key="4">
    <source>
        <dbReference type="Proteomes" id="UP001320544"/>
    </source>
</evidence>
<sequence>MRRMIGVKEIEDMALGATVLGAGGGGDPYVGKLMAIEAIRRYGEVELITPDEVPDDALVAVSQMMGAPTIMVEKICSGAEPMATYDELVKELGEEPYAIYAVEAGGVNSTIPFILAATRGIPVVDCDLMGRAFPELQMVTLSINGVKGLPAVLADEKGNTVTVRGIDDKWLERIARQATSVMGGYTILASYPCTGKQLKDFCIPNTPTLCEQIGRTLREAREQHADPIDAVLEVTNGFRLFRGKVVDVERKTDGMFVRGQAVVDGLDEDKGSRMVIEFQNENLIALRDGEPVTTSPDLIMSLDMESGTPVTTEGLKYGARVVVVGMPCAPQWRTPEGLAVVGPRAFGYDVDYLPVEERMAKGGRA</sequence>
<dbReference type="Pfam" id="PF20906">
    <property type="entry name" value="S-Me-THD_C"/>
    <property type="match status" value="1"/>
</dbReference>
<organism evidence="3 4">
    <name type="scientific">Raoultibacter timonensis</name>
    <dbReference type="NCBI Taxonomy" id="1907662"/>
    <lineage>
        <taxon>Bacteria</taxon>
        <taxon>Bacillati</taxon>
        <taxon>Actinomycetota</taxon>
        <taxon>Coriobacteriia</taxon>
        <taxon>Eggerthellales</taxon>
        <taxon>Eggerthellaceae</taxon>
        <taxon>Raoultibacter</taxon>
    </lineage>
</organism>
<dbReference type="InterPro" id="IPR048350">
    <property type="entry name" value="S-Me-THD-like_C"/>
</dbReference>
<dbReference type="Gene3D" id="3.40.1610.10">
    <property type="entry name" value="CV3147-like domain"/>
    <property type="match status" value="1"/>
</dbReference>
<accession>A0ABN6MIP7</accession>
<keyword evidence="4" id="KW-1185">Reference proteome</keyword>
<dbReference type="InterPro" id="IPR010318">
    <property type="entry name" value="S-Me-THD_N"/>
</dbReference>
<evidence type="ECO:0000259" key="2">
    <source>
        <dbReference type="Pfam" id="PF20906"/>
    </source>
</evidence>
<dbReference type="RefSeq" id="WP_244387316.1">
    <property type="nucleotide sequence ID" value="NZ_AP025564.1"/>
</dbReference>
<gene>
    <name evidence="3" type="ORF">CE91St30_31950</name>
</gene>
<evidence type="ECO:0000313" key="3">
    <source>
        <dbReference type="EMBL" id="BDE97862.1"/>
    </source>
</evidence>
<name>A0ABN6MIP7_9ACTN</name>
<dbReference type="Pfam" id="PF06032">
    <property type="entry name" value="S-Me-THD_N"/>
    <property type="match status" value="1"/>
</dbReference>
<evidence type="ECO:0008006" key="5">
    <source>
        <dbReference type="Google" id="ProtNLM"/>
    </source>
</evidence>
<dbReference type="Proteomes" id="UP001320544">
    <property type="component" value="Chromosome"/>
</dbReference>
<protein>
    <recommendedName>
        <fullName evidence="5">DUF917 domain-containing protein</fullName>
    </recommendedName>
</protein>
<dbReference type="InterPro" id="IPR024071">
    <property type="entry name" value="S-Me-THD_C_sf"/>
</dbReference>
<proteinExistence type="predicted"/>
<evidence type="ECO:0000259" key="1">
    <source>
        <dbReference type="Pfam" id="PF06032"/>
    </source>
</evidence>
<dbReference type="EMBL" id="AP025564">
    <property type="protein sequence ID" value="BDE97862.1"/>
    <property type="molecule type" value="Genomic_DNA"/>
</dbReference>
<feature type="domain" description="S-Me-THD-like C-terminal" evidence="2">
    <location>
        <begin position="167"/>
        <end position="355"/>
    </location>
</feature>